<evidence type="ECO:0000313" key="5">
    <source>
        <dbReference type="Proteomes" id="UP001448614"/>
    </source>
</evidence>
<evidence type="ECO:0000313" key="4">
    <source>
        <dbReference type="EMBL" id="MEO3942483.1"/>
    </source>
</evidence>
<dbReference type="Pfam" id="PF14258">
    <property type="entry name" value="DUF4350"/>
    <property type="match status" value="1"/>
</dbReference>
<feature type="region of interest" description="Disordered" evidence="1">
    <location>
        <begin position="1"/>
        <end position="21"/>
    </location>
</feature>
<feature type="domain" description="DUF4350" evidence="3">
    <location>
        <begin position="66"/>
        <end position="236"/>
    </location>
</feature>
<feature type="transmembrane region" description="Helical" evidence="2">
    <location>
        <begin position="268"/>
        <end position="286"/>
    </location>
</feature>
<dbReference type="Proteomes" id="UP001448614">
    <property type="component" value="Unassembled WGS sequence"/>
</dbReference>
<proteinExistence type="predicted"/>
<keyword evidence="2" id="KW-0812">Transmembrane</keyword>
<dbReference type="RefSeq" id="WP_347783152.1">
    <property type="nucleotide sequence ID" value="NZ_JBBMFV010000004.1"/>
</dbReference>
<name>A0ABV0GUZ9_PAENI</name>
<evidence type="ECO:0000256" key="2">
    <source>
        <dbReference type="SAM" id="Phobius"/>
    </source>
</evidence>
<sequence length="399" mass="42630">MADTTTHGEAPAPQQSAGKTAGKSLRTWFRKHLVWILIGVVLAGLVTYLAISSVSGAKDPRPLSARNPAPNGAMAVAEILADHGVSVASTDTFAKTMDEVAERDDATVLIYDPRGFLDRTQLEDITDAVEHVVLVTPRLRTLNALEQGFRPGGVVPEATTVLEPRCDLDDAVVAGKVSAQGAIYSGPVVCYPAAAKGSGIYAASQDGRVVVLGSTDLLDNQHLASEGNAALALRTLGKDQNLVWYLPGVGDVSATDSTPTLNELAPRWLAFAGPWMGIVVLLAIAWRGRRMGPLVFEPLPVVVKAAETAEGRARLYQDSRAVERAADNLRAGTLVRLARHFNLGTEATPEAIVDASAGHMGQPAPEVRFVLLDFRPENEGQLVQWAQQIERIEQEATTR</sequence>
<protein>
    <submittedName>
        <fullName evidence="4">DUF4350 domain-containing protein</fullName>
    </submittedName>
</protein>
<dbReference type="EMBL" id="JBBMFV010000004">
    <property type="protein sequence ID" value="MEO3942483.1"/>
    <property type="molecule type" value="Genomic_DNA"/>
</dbReference>
<comment type="caution">
    <text evidence="4">The sequence shown here is derived from an EMBL/GenBank/DDBJ whole genome shotgun (WGS) entry which is preliminary data.</text>
</comment>
<evidence type="ECO:0000256" key="1">
    <source>
        <dbReference type="SAM" id="MobiDB-lite"/>
    </source>
</evidence>
<accession>A0ABV0GUZ9</accession>
<feature type="compositionally biased region" description="Polar residues" evidence="1">
    <location>
        <begin position="1"/>
        <end position="18"/>
    </location>
</feature>
<keyword evidence="2" id="KW-0472">Membrane</keyword>
<feature type="transmembrane region" description="Helical" evidence="2">
    <location>
        <begin position="33"/>
        <end position="51"/>
    </location>
</feature>
<dbReference type="InterPro" id="IPR025646">
    <property type="entry name" value="DUF4350"/>
</dbReference>
<gene>
    <name evidence="4" type="ORF">V3C41_15510</name>
</gene>
<organism evidence="4 5">
    <name type="scientific">Paenarthrobacter nicotinovorans</name>
    <name type="common">Arthrobacter nicotinovorans</name>
    <dbReference type="NCBI Taxonomy" id="29320"/>
    <lineage>
        <taxon>Bacteria</taxon>
        <taxon>Bacillati</taxon>
        <taxon>Actinomycetota</taxon>
        <taxon>Actinomycetes</taxon>
        <taxon>Micrococcales</taxon>
        <taxon>Micrococcaceae</taxon>
        <taxon>Paenarthrobacter</taxon>
    </lineage>
</organism>
<evidence type="ECO:0000259" key="3">
    <source>
        <dbReference type="Pfam" id="PF14258"/>
    </source>
</evidence>
<keyword evidence="5" id="KW-1185">Reference proteome</keyword>
<reference evidence="4 5" key="1">
    <citation type="journal article" date="2024" name="Appl. Microbiol. Biotechnol.">
        <title>Biosynthetic gene clusters with biotechnological applications in novel Antarctic isolates from Actinomycetota.</title>
        <authorList>
            <person name="Bruna P."/>
            <person name="Nunez-Montero K."/>
            <person name="Contreras M.J."/>
            <person name="Leal K."/>
            <person name="Garcia M."/>
            <person name="Abanto M."/>
            <person name="Barrientos L."/>
        </authorList>
    </citation>
    <scope>NUCLEOTIDE SEQUENCE [LARGE SCALE GENOMIC DNA]</scope>
    <source>
        <strain evidence="4 5">Se16.17</strain>
    </source>
</reference>
<keyword evidence="2" id="KW-1133">Transmembrane helix</keyword>